<comment type="pathway">
    <text evidence="3 18">Phospholipid metabolism; CDP-diacylglycerol biosynthesis; CDP-diacylglycerol from sn-glycerol 3-phosphate: step 3/3.</text>
</comment>
<feature type="transmembrane region" description="Helical" evidence="19">
    <location>
        <begin position="224"/>
        <end position="245"/>
    </location>
</feature>
<keyword evidence="17" id="KW-1208">Phospholipid metabolism</keyword>
<keyword evidence="12 18" id="KW-0548">Nucleotidyltransferase</keyword>
<dbReference type="EMBL" id="CP133548">
    <property type="protein sequence ID" value="WMS86963.1"/>
    <property type="molecule type" value="Genomic_DNA"/>
</dbReference>
<evidence type="ECO:0000256" key="1">
    <source>
        <dbReference type="ARBA" id="ARBA00001698"/>
    </source>
</evidence>
<evidence type="ECO:0000313" key="21">
    <source>
        <dbReference type="Proteomes" id="UP001239782"/>
    </source>
</evidence>
<evidence type="ECO:0000256" key="15">
    <source>
        <dbReference type="ARBA" id="ARBA00023136"/>
    </source>
</evidence>
<evidence type="ECO:0000256" key="7">
    <source>
        <dbReference type="ARBA" id="ARBA00019373"/>
    </source>
</evidence>
<dbReference type="EC" id="2.7.7.41" evidence="6 18"/>
<keyword evidence="13 19" id="KW-1133">Transmembrane helix</keyword>
<keyword evidence="16" id="KW-0594">Phospholipid biosynthesis</keyword>
<feature type="transmembrane region" description="Helical" evidence="19">
    <location>
        <begin position="125"/>
        <end position="145"/>
    </location>
</feature>
<evidence type="ECO:0000256" key="10">
    <source>
        <dbReference type="ARBA" id="ARBA00022679"/>
    </source>
</evidence>
<feature type="transmembrane region" description="Helical" evidence="19">
    <location>
        <begin position="199"/>
        <end position="218"/>
    </location>
</feature>
<evidence type="ECO:0000256" key="8">
    <source>
        <dbReference type="ARBA" id="ARBA00022475"/>
    </source>
</evidence>
<reference evidence="20 21" key="1">
    <citation type="submission" date="2023-08" db="EMBL/GenBank/DDBJ databases">
        <title>Pleionea litopenaei sp. nov., isolated from stomach of juvenile Litopenaeus vannamei.</title>
        <authorList>
            <person name="Rho A.M."/>
            <person name="Hwang C.Y."/>
        </authorList>
    </citation>
    <scope>NUCLEOTIDE SEQUENCE [LARGE SCALE GENOMIC DNA]</scope>
    <source>
        <strain evidence="20 21">HL-JVS1</strain>
    </source>
</reference>
<comment type="similarity">
    <text evidence="5 18">Belongs to the CDS family.</text>
</comment>
<feature type="transmembrane region" description="Helical" evidence="19">
    <location>
        <begin position="57"/>
        <end position="73"/>
    </location>
</feature>
<protein>
    <recommendedName>
        <fullName evidence="7 18">Phosphatidate cytidylyltransferase</fullName>
        <ecNumber evidence="6 18">2.7.7.41</ecNumber>
    </recommendedName>
</protein>
<keyword evidence="15 19" id="KW-0472">Membrane</keyword>
<dbReference type="Pfam" id="PF01148">
    <property type="entry name" value="CTP_transf_1"/>
    <property type="match status" value="1"/>
</dbReference>
<evidence type="ECO:0000256" key="17">
    <source>
        <dbReference type="ARBA" id="ARBA00023264"/>
    </source>
</evidence>
<keyword evidence="14" id="KW-0443">Lipid metabolism</keyword>
<keyword evidence="9" id="KW-0444">Lipid biosynthesis</keyword>
<dbReference type="KEGG" id="plei:Q9312_17245"/>
<evidence type="ECO:0000256" key="19">
    <source>
        <dbReference type="SAM" id="Phobius"/>
    </source>
</evidence>
<proteinExistence type="inferred from homology"/>
<feature type="transmembrane region" description="Helical" evidence="19">
    <location>
        <begin position="93"/>
        <end position="113"/>
    </location>
</feature>
<evidence type="ECO:0000256" key="3">
    <source>
        <dbReference type="ARBA" id="ARBA00005119"/>
    </source>
</evidence>
<keyword evidence="21" id="KW-1185">Reference proteome</keyword>
<organism evidence="20 21">
    <name type="scientific">Pleionea litopenaei</name>
    <dbReference type="NCBI Taxonomy" id="3070815"/>
    <lineage>
        <taxon>Bacteria</taxon>
        <taxon>Pseudomonadati</taxon>
        <taxon>Pseudomonadota</taxon>
        <taxon>Gammaproteobacteria</taxon>
        <taxon>Oceanospirillales</taxon>
        <taxon>Pleioneaceae</taxon>
        <taxon>Pleionea</taxon>
    </lineage>
</organism>
<evidence type="ECO:0000256" key="13">
    <source>
        <dbReference type="ARBA" id="ARBA00022989"/>
    </source>
</evidence>
<comment type="catalytic activity">
    <reaction evidence="1 18">
        <text>a 1,2-diacyl-sn-glycero-3-phosphate + CTP + H(+) = a CDP-1,2-diacyl-sn-glycerol + diphosphate</text>
        <dbReference type="Rhea" id="RHEA:16229"/>
        <dbReference type="ChEBI" id="CHEBI:15378"/>
        <dbReference type="ChEBI" id="CHEBI:33019"/>
        <dbReference type="ChEBI" id="CHEBI:37563"/>
        <dbReference type="ChEBI" id="CHEBI:58332"/>
        <dbReference type="ChEBI" id="CHEBI:58608"/>
        <dbReference type="EC" id="2.7.7.41"/>
    </reaction>
</comment>
<dbReference type="GO" id="GO:0004605">
    <property type="term" value="F:phosphatidate cytidylyltransferase activity"/>
    <property type="evidence" value="ECO:0007669"/>
    <property type="project" value="UniProtKB-EC"/>
</dbReference>
<dbReference type="PANTHER" id="PTHR46382:SF1">
    <property type="entry name" value="PHOSPHATIDATE CYTIDYLYLTRANSFERASE"/>
    <property type="match status" value="1"/>
</dbReference>
<evidence type="ECO:0000256" key="12">
    <source>
        <dbReference type="ARBA" id="ARBA00022695"/>
    </source>
</evidence>
<evidence type="ECO:0000256" key="11">
    <source>
        <dbReference type="ARBA" id="ARBA00022692"/>
    </source>
</evidence>
<gene>
    <name evidence="20" type="ORF">Q9312_17245</name>
</gene>
<accession>A0AA51X6B8</accession>
<dbReference type="AlphaFoldDB" id="A0AA51X6B8"/>
<evidence type="ECO:0000256" key="18">
    <source>
        <dbReference type="RuleBase" id="RU003938"/>
    </source>
</evidence>
<dbReference type="GO" id="GO:0016024">
    <property type="term" value="P:CDP-diacylglycerol biosynthetic process"/>
    <property type="evidence" value="ECO:0007669"/>
    <property type="project" value="TreeGrafter"/>
</dbReference>
<comment type="pathway">
    <text evidence="4">Lipid metabolism.</text>
</comment>
<dbReference type="InterPro" id="IPR000374">
    <property type="entry name" value="PC_trans"/>
</dbReference>
<keyword evidence="11 18" id="KW-0812">Transmembrane</keyword>
<evidence type="ECO:0000256" key="16">
    <source>
        <dbReference type="ARBA" id="ARBA00023209"/>
    </source>
</evidence>
<evidence type="ECO:0000256" key="14">
    <source>
        <dbReference type="ARBA" id="ARBA00023098"/>
    </source>
</evidence>
<keyword evidence="8" id="KW-1003">Cell membrane</keyword>
<dbReference type="RefSeq" id="WP_309202099.1">
    <property type="nucleotide sequence ID" value="NZ_CP133548.1"/>
</dbReference>
<comment type="subcellular location">
    <subcellularLocation>
        <location evidence="2">Cell membrane</location>
        <topology evidence="2">Multi-pass membrane protein</topology>
    </subcellularLocation>
</comment>
<dbReference type="GO" id="GO:0005886">
    <property type="term" value="C:plasma membrane"/>
    <property type="evidence" value="ECO:0007669"/>
    <property type="project" value="UniProtKB-SubCell"/>
</dbReference>
<feature type="transmembrane region" description="Helical" evidence="19">
    <location>
        <begin position="157"/>
        <end position="178"/>
    </location>
</feature>
<evidence type="ECO:0000256" key="5">
    <source>
        <dbReference type="ARBA" id="ARBA00010185"/>
    </source>
</evidence>
<evidence type="ECO:0000313" key="20">
    <source>
        <dbReference type="EMBL" id="WMS86963.1"/>
    </source>
</evidence>
<evidence type="ECO:0000256" key="9">
    <source>
        <dbReference type="ARBA" id="ARBA00022516"/>
    </source>
</evidence>
<dbReference type="PROSITE" id="PS01315">
    <property type="entry name" value="CDS"/>
    <property type="match status" value="1"/>
</dbReference>
<sequence length="292" mass="32365">MLKQRIITAVLLLPLVGILLFVLSLHEFAAALVIVLYLMAWEWGRLGDLRSGMARSFYAMLVALSALGVWYLAPALEFWPSTWFIEWHLTSTLVVYWLSFVAWACAFLMMLLSAKHRSFWASHHWPRLLLGWIILLGFWVSVIAIQGSSTIVEPYRGAYLVLFMLFMIWGADVGGYLFGKLWGKRKLAPAISPGKTWEGALGGVFLSSVVATVGIFVLDLPTAHPLAVVAAVLLLVVVSVLGDLFESLLKRQVQIKDSSQLLPGHGGLLDRLDSTIAVAPFYVLVAKLLGWI</sequence>
<keyword evidence="10 18" id="KW-0808">Transferase</keyword>
<evidence type="ECO:0000256" key="4">
    <source>
        <dbReference type="ARBA" id="ARBA00005189"/>
    </source>
</evidence>
<evidence type="ECO:0000256" key="6">
    <source>
        <dbReference type="ARBA" id="ARBA00012487"/>
    </source>
</evidence>
<evidence type="ECO:0000256" key="2">
    <source>
        <dbReference type="ARBA" id="ARBA00004651"/>
    </source>
</evidence>
<feature type="transmembrane region" description="Helical" evidence="19">
    <location>
        <begin position="6"/>
        <end position="37"/>
    </location>
</feature>
<dbReference type="PANTHER" id="PTHR46382">
    <property type="entry name" value="PHOSPHATIDATE CYTIDYLYLTRANSFERASE"/>
    <property type="match status" value="1"/>
</dbReference>
<dbReference type="Proteomes" id="UP001239782">
    <property type="component" value="Chromosome"/>
</dbReference>
<name>A0AA51X6B8_9GAMM</name>